<dbReference type="EMBL" id="KK914464">
    <property type="protein sequence ID" value="KDP35875.1"/>
    <property type="molecule type" value="Genomic_DNA"/>
</dbReference>
<reference evidence="1 2" key="1">
    <citation type="journal article" date="2014" name="PLoS ONE">
        <title>Global Analysis of Gene Expression Profiles in Physic Nut (Jatropha curcas L.) Seedlings Exposed to Salt Stress.</title>
        <authorList>
            <person name="Zhang L."/>
            <person name="Zhang C."/>
            <person name="Wu P."/>
            <person name="Chen Y."/>
            <person name="Li M."/>
            <person name="Jiang H."/>
            <person name="Wu G."/>
        </authorList>
    </citation>
    <scope>NUCLEOTIDE SEQUENCE [LARGE SCALE GENOMIC DNA]</scope>
    <source>
        <strain evidence="2">cv. GZQX0401</strain>
        <tissue evidence="1">Young leaves</tissue>
    </source>
</reference>
<proteinExistence type="predicted"/>
<protein>
    <submittedName>
        <fullName evidence="1">Uncharacterized protein</fullName>
    </submittedName>
</protein>
<gene>
    <name evidence="1" type="ORF">JCGZ_10445</name>
</gene>
<organism evidence="1 2">
    <name type="scientific">Jatropha curcas</name>
    <name type="common">Barbados nut</name>
    <dbReference type="NCBI Taxonomy" id="180498"/>
    <lineage>
        <taxon>Eukaryota</taxon>
        <taxon>Viridiplantae</taxon>
        <taxon>Streptophyta</taxon>
        <taxon>Embryophyta</taxon>
        <taxon>Tracheophyta</taxon>
        <taxon>Spermatophyta</taxon>
        <taxon>Magnoliopsida</taxon>
        <taxon>eudicotyledons</taxon>
        <taxon>Gunneridae</taxon>
        <taxon>Pentapetalae</taxon>
        <taxon>rosids</taxon>
        <taxon>fabids</taxon>
        <taxon>Malpighiales</taxon>
        <taxon>Euphorbiaceae</taxon>
        <taxon>Crotonoideae</taxon>
        <taxon>Jatropheae</taxon>
        <taxon>Jatropha</taxon>
    </lineage>
</organism>
<dbReference type="AlphaFoldDB" id="A0A067KUC0"/>
<keyword evidence="2" id="KW-1185">Reference proteome</keyword>
<sequence length="95" mass="10709">MNEEEKGFSGDRCYNRAEKEAANCWERHCKWLGTALQMGEEKKEGEERRRSAIVSDGLVIDCKSIANSVTVLLQIGRQVFTLPIIAISRNIIAIL</sequence>
<evidence type="ECO:0000313" key="2">
    <source>
        <dbReference type="Proteomes" id="UP000027138"/>
    </source>
</evidence>
<evidence type="ECO:0000313" key="1">
    <source>
        <dbReference type="EMBL" id="KDP35875.1"/>
    </source>
</evidence>
<accession>A0A067KUC0</accession>
<name>A0A067KUC0_JATCU</name>
<dbReference type="Proteomes" id="UP000027138">
    <property type="component" value="Unassembled WGS sequence"/>
</dbReference>